<evidence type="ECO:0000313" key="5">
    <source>
        <dbReference type="WBParaSite" id="ACRNAN_scaffold4378.g15571.t1"/>
    </source>
</evidence>
<feature type="compositionally biased region" description="Basic and acidic residues" evidence="1">
    <location>
        <begin position="140"/>
        <end position="174"/>
    </location>
</feature>
<feature type="region of interest" description="Disordered" evidence="1">
    <location>
        <begin position="339"/>
        <end position="407"/>
    </location>
</feature>
<evidence type="ECO:0000256" key="1">
    <source>
        <dbReference type="SAM" id="MobiDB-lite"/>
    </source>
</evidence>
<dbReference type="PANTHER" id="PTHR16019">
    <property type="entry name" value="SYNAPSE-ASSOCIATED PROTEIN"/>
    <property type="match status" value="1"/>
</dbReference>
<feature type="region of interest" description="Disordered" evidence="1">
    <location>
        <begin position="26"/>
        <end position="71"/>
    </location>
</feature>
<feature type="compositionally biased region" description="Basic and acidic residues" evidence="1">
    <location>
        <begin position="46"/>
        <end position="57"/>
    </location>
</feature>
<dbReference type="SUPFAM" id="SSF140383">
    <property type="entry name" value="BSD domain-like"/>
    <property type="match status" value="1"/>
</dbReference>
<feature type="region of interest" description="Disordered" evidence="1">
    <location>
        <begin position="131"/>
        <end position="183"/>
    </location>
</feature>
<evidence type="ECO:0000259" key="3">
    <source>
        <dbReference type="PROSITE" id="PS50858"/>
    </source>
</evidence>
<protein>
    <submittedName>
        <fullName evidence="5">BSD domain-containing protein</fullName>
    </submittedName>
</protein>
<dbReference type="InterPro" id="IPR035925">
    <property type="entry name" value="BSD_dom_sf"/>
</dbReference>
<feature type="compositionally biased region" description="Basic and acidic residues" evidence="1">
    <location>
        <begin position="392"/>
        <end position="407"/>
    </location>
</feature>
<dbReference type="Pfam" id="PF03909">
    <property type="entry name" value="BSD"/>
    <property type="match status" value="1"/>
</dbReference>
<dbReference type="Proteomes" id="UP000887540">
    <property type="component" value="Unplaced"/>
</dbReference>
<feature type="domain" description="BSD" evidence="3">
    <location>
        <begin position="253"/>
        <end position="305"/>
    </location>
</feature>
<evidence type="ECO:0000313" key="4">
    <source>
        <dbReference type="Proteomes" id="UP000887540"/>
    </source>
</evidence>
<dbReference type="AlphaFoldDB" id="A0A914DYP1"/>
<evidence type="ECO:0000256" key="2">
    <source>
        <dbReference type="SAM" id="SignalP"/>
    </source>
</evidence>
<keyword evidence="4" id="KW-1185">Reference proteome</keyword>
<dbReference type="Gene3D" id="1.10.3970.10">
    <property type="entry name" value="BSD domain"/>
    <property type="match status" value="1"/>
</dbReference>
<dbReference type="InterPro" id="IPR051494">
    <property type="entry name" value="BSD_domain-containing"/>
</dbReference>
<dbReference type="WBParaSite" id="ACRNAN_scaffold4378.g15571.t1">
    <property type="protein sequence ID" value="ACRNAN_scaffold4378.g15571.t1"/>
    <property type="gene ID" value="ACRNAN_scaffold4378.g15571"/>
</dbReference>
<dbReference type="GO" id="GO:0005737">
    <property type="term" value="C:cytoplasm"/>
    <property type="evidence" value="ECO:0007669"/>
    <property type="project" value="TreeGrafter"/>
</dbReference>
<name>A0A914DYP1_9BILA</name>
<reference evidence="5" key="1">
    <citation type="submission" date="2022-11" db="UniProtKB">
        <authorList>
            <consortium name="WormBaseParasite"/>
        </authorList>
    </citation>
    <scope>IDENTIFICATION</scope>
</reference>
<keyword evidence="2" id="KW-0732">Signal</keyword>
<dbReference type="InterPro" id="IPR005607">
    <property type="entry name" value="BSD_dom"/>
</dbReference>
<dbReference type="PANTHER" id="PTHR16019:SF5">
    <property type="entry name" value="BSD DOMAIN-CONTAINING PROTEIN 1"/>
    <property type="match status" value="1"/>
</dbReference>
<feature type="chain" id="PRO_5036896673" evidence="2">
    <location>
        <begin position="18"/>
        <end position="407"/>
    </location>
</feature>
<dbReference type="PROSITE" id="PS50858">
    <property type="entry name" value="BSD"/>
    <property type="match status" value="1"/>
</dbReference>
<sequence>MLGAFSISLAMWNSVFSFVKKLLSPMSDPQNESQTEAPKAETPTPPEDKKIEEKSDKNSAGPNPFDWISTGTSWGASLVQTAKEKTLNTLELVKKDLNEITDTVSHEASALANATAEQVKQQAQLFHKFVTTPDGEDPFDEGKEKAEKDSPKELEKIAAAEAEKRSTSTDEPKPRTSSTDSGGFSLGWMKTIVETVKSFGIEDTVQDEEKITEKIVIPQRKSLLDQFQLTQIQNDERTYLTAPNESVDLYQDWLRDFKIGEYNGEINMLLGYNPKLREIYAKLVPAQVDNHTFWNRYFFKVYLAELDRELMKKEKKVFDELKVETDVAKLKGSKISKKDSSKSLELETSPANEKDETWSMCSSTNAEIQEIDDEENGPRTPRANGEESAAEDWEKFEDKESNDSQHS</sequence>
<organism evidence="4 5">
    <name type="scientific">Acrobeloides nanus</name>
    <dbReference type="NCBI Taxonomy" id="290746"/>
    <lineage>
        <taxon>Eukaryota</taxon>
        <taxon>Metazoa</taxon>
        <taxon>Ecdysozoa</taxon>
        <taxon>Nematoda</taxon>
        <taxon>Chromadorea</taxon>
        <taxon>Rhabditida</taxon>
        <taxon>Tylenchina</taxon>
        <taxon>Cephalobomorpha</taxon>
        <taxon>Cephaloboidea</taxon>
        <taxon>Cephalobidae</taxon>
        <taxon>Acrobeloides</taxon>
    </lineage>
</organism>
<proteinExistence type="predicted"/>
<accession>A0A914DYP1</accession>
<dbReference type="SMART" id="SM00751">
    <property type="entry name" value="BSD"/>
    <property type="match status" value="1"/>
</dbReference>
<feature type="signal peptide" evidence="2">
    <location>
        <begin position="1"/>
        <end position="17"/>
    </location>
</feature>